<dbReference type="OrthoDB" id="8776734at2"/>
<dbReference type="AlphaFoldDB" id="A0A2U3N240"/>
<accession>A0A2U3N240</accession>
<protein>
    <recommendedName>
        <fullName evidence="3">TIGR02594 family protein</fullName>
    </recommendedName>
</protein>
<sequence length="168" mass="18959">MSNQKPELAWMVEAYKHNGLKENTSKTTHNPTILGWLKELKAWWSEDETPWCGVFVAICLKRAGVEYPKLYMRALEYRDTAKKLSKPAYGCVAIKTRTGGGHVFFVVGKTTTGKIVGYGGNQNNSVCYATFEPSELEYYWYGKTNRPADIRYVLPVIKSVSATKVCES</sequence>
<evidence type="ECO:0000313" key="1">
    <source>
        <dbReference type="EMBL" id="SPL71731.1"/>
    </source>
</evidence>
<gene>
    <name evidence="1" type="ORF">KPC_2909</name>
</gene>
<dbReference type="InterPro" id="IPR013423">
    <property type="entry name" value="CHP02594"/>
</dbReference>
<evidence type="ECO:0008006" key="3">
    <source>
        <dbReference type="Google" id="ProtNLM"/>
    </source>
</evidence>
<evidence type="ECO:0000313" key="2">
    <source>
        <dbReference type="Proteomes" id="UP000245974"/>
    </source>
</evidence>
<reference evidence="2" key="1">
    <citation type="submission" date="2018-03" db="EMBL/GenBank/DDBJ databases">
        <authorList>
            <person name="Blom J."/>
        </authorList>
    </citation>
    <scope>NUCLEOTIDE SEQUENCE [LARGE SCALE GENOMIC DNA]</scope>
    <source>
        <strain evidence="2">KPC-SM-21</strain>
    </source>
</reference>
<dbReference type="InParanoid" id="A0A2U3N240"/>
<proteinExistence type="predicted"/>
<dbReference type="NCBIfam" id="TIGR02594">
    <property type="entry name" value="TIGR02594 family protein"/>
    <property type="match status" value="1"/>
</dbReference>
<dbReference type="Proteomes" id="UP000245974">
    <property type="component" value="Unassembled WGS sequence"/>
</dbReference>
<organism evidence="1 2">
    <name type="scientific">Acinetobacter stercoris</name>
    <dbReference type="NCBI Taxonomy" id="2126983"/>
    <lineage>
        <taxon>Bacteria</taxon>
        <taxon>Pseudomonadati</taxon>
        <taxon>Pseudomonadota</taxon>
        <taxon>Gammaproteobacteria</taxon>
        <taxon>Moraxellales</taxon>
        <taxon>Moraxellaceae</taxon>
        <taxon>Acinetobacter</taxon>
    </lineage>
</organism>
<name>A0A2U3N240_9GAMM</name>
<keyword evidence="2" id="KW-1185">Reference proteome</keyword>
<dbReference type="EMBL" id="OOGT01000167">
    <property type="protein sequence ID" value="SPL71731.1"/>
    <property type="molecule type" value="Genomic_DNA"/>
</dbReference>